<accession>A0A422NIU9</accession>
<evidence type="ECO:0000259" key="3">
    <source>
        <dbReference type="Pfam" id="PF09258"/>
    </source>
</evidence>
<dbReference type="Proteomes" id="UP000284403">
    <property type="component" value="Unassembled WGS sequence"/>
</dbReference>
<dbReference type="GO" id="GO:0016757">
    <property type="term" value="F:glycosyltransferase activity"/>
    <property type="evidence" value="ECO:0007669"/>
    <property type="project" value="UniProtKB-KW"/>
</dbReference>
<keyword evidence="1 4" id="KW-0808">Transferase</keyword>
<reference evidence="4 5" key="1">
    <citation type="journal article" date="2018" name="BMC Genomics">
        <title>Genomic comparison of Trypanosoma conorhini and Trypanosoma rangeli to Trypanosoma cruzi strains of high and low virulence.</title>
        <authorList>
            <person name="Bradwell K.R."/>
            <person name="Koparde V.N."/>
            <person name="Matveyev A.V."/>
            <person name="Serrano M.G."/>
            <person name="Alves J.M."/>
            <person name="Parikh H."/>
            <person name="Huang B."/>
            <person name="Lee V."/>
            <person name="Espinosa-Alvarez O."/>
            <person name="Ortiz P.A."/>
            <person name="Costa-Martins A.G."/>
            <person name="Teixeira M.M."/>
            <person name="Buck G.A."/>
        </authorList>
    </citation>
    <scope>NUCLEOTIDE SEQUENCE [LARGE SCALE GENOMIC DNA]</scope>
    <source>
        <strain evidence="4 5">025E</strain>
    </source>
</reference>
<evidence type="ECO:0000256" key="2">
    <source>
        <dbReference type="ARBA" id="ARBA00023157"/>
    </source>
</evidence>
<dbReference type="InterPro" id="IPR029044">
    <property type="entry name" value="Nucleotide-diphossugar_trans"/>
</dbReference>
<keyword evidence="5" id="KW-1185">Reference proteome</keyword>
<evidence type="ECO:0000313" key="5">
    <source>
        <dbReference type="Proteomes" id="UP000284403"/>
    </source>
</evidence>
<protein>
    <submittedName>
        <fullName evidence="4">Hexosyltransferase</fullName>
        <ecNumber evidence="4">2.4.1.-</ecNumber>
    </submittedName>
</protein>
<dbReference type="Gene3D" id="3.90.550.10">
    <property type="entry name" value="Spore Coat Polysaccharide Biosynthesis Protein SpsA, Chain A"/>
    <property type="match status" value="1"/>
</dbReference>
<dbReference type="EMBL" id="MKKU01000638">
    <property type="protein sequence ID" value="RNF05385.1"/>
    <property type="molecule type" value="Genomic_DNA"/>
</dbReference>
<dbReference type="GO" id="GO:0016020">
    <property type="term" value="C:membrane"/>
    <property type="evidence" value="ECO:0007669"/>
    <property type="project" value="InterPro"/>
</dbReference>
<evidence type="ECO:0000313" key="4">
    <source>
        <dbReference type="EMBL" id="RNF05385.1"/>
    </source>
</evidence>
<organism evidence="4 5">
    <name type="scientific">Trypanosoma conorhini</name>
    <dbReference type="NCBI Taxonomy" id="83891"/>
    <lineage>
        <taxon>Eukaryota</taxon>
        <taxon>Discoba</taxon>
        <taxon>Euglenozoa</taxon>
        <taxon>Kinetoplastea</taxon>
        <taxon>Metakinetoplastina</taxon>
        <taxon>Trypanosomatida</taxon>
        <taxon>Trypanosomatidae</taxon>
        <taxon>Trypanosoma</taxon>
    </lineage>
</organism>
<gene>
    <name evidence="4" type="ORF">Tco025E_07845</name>
</gene>
<proteinExistence type="predicted"/>
<sequence length="235" mass="26128">MANRWLISPILRTEAVLNMDDDVNVSYAALRCMFSVWLRSPYSLVATDVRAIVDCAKTTERCKYGGPFDYLARERLQGIGLSYNMALPRVLLASRIYHAAFAASFYHVVHVPSPPTLATVAPPQRDSLERIVRELLCDDIAFNYAAANASIHFPRPAGSRPRRQGAIRAAPLLVRAPVASFPESNAAGALTLERGMKLKRRECANRLSILFSSDGGRTPFRLEQQFWQATCTVSK</sequence>
<dbReference type="EC" id="2.4.1.-" evidence="4"/>
<evidence type="ECO:0000256" key="1">
    <source>
        <dbReference type="ARBA" id="ARBA00022679"/>
    </source>
</evidence>
<keyword evidence="2" id="KW-1015">Disulfide bond</keyword>
<name>A0A422NIU9_9TRYP</name>
<dbReference type="Pfam" id="PF09258">
    <property type="entry name" value="Glyco_transf_64"/>
    <property type="match status" value="1"/>
</dbReference>
<dbReference type="InterPro" id="IPR015338">
    <property type="entry name" value="GT64_dom"/>
</dbReference>
<dbReference type="RefSeq" id="XP_029225237.1">
    <property type="nucleotide sequence ID" value="XM_029374704.1"/>
</dbReference>
<dbReference type="OrthoDB" id="5954868at2759"/>
<feature type="domain" description="Glycosyl transferase 64" evidence="3">
    <location>
        <begin position="1"/>
        <end position="152"/>
    </location>
</feature>
<dbReference type="GeneID" id="40321456"/>
<comment type="caution">
    <text evidence="4">The sequence shown here is derived from an EMBL/GenBank/DDBJ whole genome shotgun (WGS) entry which is preliminary data.</text>
</comment>
<keyword evidence="4" id="KW-0328">Glycosyltransferase</keyword>
<dbReference type="AlphaFoldDB" id="A0A422NIU9"/>